<comment type="caution">
    <text evidence="1">The sequence shown here is derived from an EMBL/GenBank/DDBJ whole genome shotgun (WGS) entry which is preliminary data.</text>
</comment>
<sequence length="161" mass="17849">MIRLASGTIPDRYIVLILTDLSKKLVEMDGGNLCEDAPETFENMFDLHAVFLHLEYSRIVSGFSGCVVAEEISLQFRFLFHLLLVDVISTVYVPGFGSGLTKPLLKMKPLFVEFLYKASNGFSQRDDEVAMNVTKSVAGFGSGLEKPLEIGHSQRLFVAVP</sequence>
<gene>
    <name evidence="1" type="ORF">DY000_02010087</name>
</gene>
<protein>
    <submittedName>
        <fullName evidence="1">Uncharacterized protein</fullName>
    </submittedName>
</protein>
<name>A0ABQ7C0R6_BRACR</name>
<dbReference type="Proteomes" id="UP000266723">
    <property type="component" value="Unassembled WGS sequence"/>
</dbReference>
<proteinExistence type="predicted"/>
<evidence type="ECO:0000313" key="2">
    <source>
        <dbReference type="Proteomes" id="UP000266723"/>
    </source>
</evidence>
<accession>A0ABQ7C0R6</accession>
<dbReference type="EMBL" id="QGKV02000832">
    <property type="protein sequence ID" value="KAF3544787.1"/>
    <property type="molecule type" value="Genomic_DNA"/>
</dbReference>
<keyword evidence="2" id="KW-1185">Reference proteome</keyword>
<reference evidence="1 2" key="1">
    <citation type="journal article" date="2020" name="BMC Genomics">
        <title>Intraspecific diversification of the crop wild relative Brassica cretica Lam. using demographic model selection.</title>
        <authorList>
            <person name="Kioukis A."/>
            <person name="Michalopoulou V.A."/>
            <person name="Briers L."/>
            <person name="Pirintsos S."/>
            <person name="Studholme D.J."/>
            <person name="Pavlidis P."/>
            <person name="Sarris P.F."/>
        </authorList>
    </citation>
    <scope>NUCLEOTIDE SEQUENCE [LARGE SCALE GENOMIC DNA]</scope>
    <source>
        <strain evidence="2">cv. PFS-1207/04</strain>
    </source>
</reference>
<evidence type="ECO:0000313" key="1">
    <source>
        <dbReference type="EMBL" id="KAF3544787.1"/>
    </source>
</evidence>
<organism evidence="1 2">
    <name type="scientific">Brassica cretica</name>
    <name type="common">Mustard</name>
    <dbReference type="NCBI Taxonomy" id="69181"/>
    <lineage>
        <taxon>Eukaryota</taxon>
        <taxon>Viridiplantae</taxon>
        <taxon>Streptophyta</taxon>
        <taxon>Embryophyta</taxon>
        <taxon>Tracheophyta</taxon>
        <taxon>Spermatophyta</taxon>
        <taxon>Magnoliopsida</taxon>
        <taxon>eudicotyledons</taxon>
        <taxon>Gunneridae</taxon>
        <taxon>Pentapetalae</taxon>
        <taxon>rosids</taxon>
        <taxon>malvids</taxon>
        <taxon>Brassicales</taxon>
        <taxon>Brassicaceae</taxon>
        <taxon>Brassiceae</taxon>
        <taxon>Brassica</taxon>
    </lineage>
</organism>